<proteinExistence type="inferred from homology"/>
<sequence length="493" mass="52097">MTTLNPRRYHRSSRALLATLLVGSLSGCSLSNYGSAAEPLPLGPQACAVVRAATHLTDAFPAGTSVKVATAFSREEAERFEQSLEVFESCSGIDVVQEATDMLEGRLRAIAPGQAEPGWRTDLAVVPQPGLARDLAKLGVTVPLPRTVRGNVELGWDHTWAEVAELEGEPYAAPLLASVKSFVWYSPQAFAKAGYQVPTSWEELQTLTEQIKLDHPDGAVTPWCLGVEDGGASGWPLSDWLEEVLLTTQGSAAYDRWARHEVPLDDPSAVRALTEVESLVLAEGHVPGGRAGARQTTVEAAGESLVQGRCLMLHASSAYETLLPEGSSVLSAADSSAGRSPERSTLDAFPFPVTAPDDPVLVGGDYLVRVASPFDTEDVSGALSAPSGTSHPEAVTAVMSYLTSADWVRRRVALGGVTTGNRAVSADSVGSAVGQRAIRKLQSRQVAIRFDASDAMPSSVGTAALWSALVSWGEGSQGAEEALQEAERSWPRG</sequence>
<keyword evidence="4" id="KW-0732">Signal</keyword>
<dbReference type="InterPro" id="IPR006059">
    <property type="entry name" value="SBP"/>
</dbReference>
<keyword evidence="2" id="KW-0813">Transport</keyword>
<dbReference type="RefSeq" id="WP_200275669.1">
    <property type="nucleotide sequence ID" value="NZ_CP066802.1"/>
</dbReference>
<dbReference type="PANTHER" id="PTHR43649:SF29">
    <property type="entry name" value="OSMOPROTECTIVE COMPOUNDS-BINDING PROTEIN GGTB"/>
    <property type="match status" value="1"/>
</dbReference>
<accession>A0A7T7M9J6</accession>
<evidence type="ECO:0000256" key="1">
    <source>
        <dbReference type="ARBA" id="ARBA00008520"/>
    </source>
</evidence>
<dbReference type="Gene3D" id="3.40.190.10">
    <property type="entry name" value="Periplasmic binding protein-like II"/>
    <property type="match status" value="2"/>
</dbReference>
<name>A0A7T7M9J6_9ACTO</name>
<dbReference type="AlphaFoldDB" id="A0A7T7M9J6"/>
<dbReference type="Proteomes" id="UP000595895">
    <property type="component" value="Chromosome"/>
</dbReference>
<evidence type="ECO:0000313" key="5">
    <source>
        <dbReference type="EMBL" id="QQM67255.1"/>
    </source>
</evidence>
<dbReference type="KEGG" id="awe:JG540_09715"/>
<feature type="chain" id="PRO_5032413670" evidence="4">
    <location>
        <begin position="37"/>
        <end position="493"/>
    </location>
</feature>
<protein>
    <submittedName>
        <fullName evidence="5">Carbohydrate ABC transporter substrate-binding protein</fullName>
    </submittedName>
</protein>
<dbReference type="SUPFAM" id="SSF53850">
    <property type="entry name" value="Periplasmic binding protein-like II"/>
    <property type="match status" value="1"/>
</dbReference>
<evidence type="ECO:0000313" key="6">
    <source>
        <dbReference type="Proteomes" id="UP000595895"/>
    </source>
</evidence>
<feature type="signal peptide" evidence="4">
    <location>
        <begin position="1"/>
        <end position="36"/>
    </location>
</feature>
<keyword evidence="6" id="KW-1185">Reference proteome</keyword>
<feature type="region of interest" description="Disordered" evidence="3">
    <location>
        <begin position="331"/>
        <end position="350"/>
    </location>
</feature>
<comment type="similarity">
    <text evidence="1">Belongs to the bacterial solute-binding protein 1 family.</text>
</comment>
<evidence type="ECO:0000256" key="3">
    <source>
        <dbReference type="SAM" id="MobiDB-lite"/>
    </source>
</evidence>
<dbReference type="PROSITE" id="PS51257">
    <property type="entry name" value="PROKAR_LIPOPROTEIN"/>
    <property type="match status" value="1"/>
</dbReference>
<evidence type="ECO:0000256" key="2">
    <source>
        <dbReference type="ARBA" id="ARBA00022448"/>
    </source>
</evidence>
<dbReference type="Pfam" id="PF01547">
    <property type="entry name" value="SBP_bac_1"/>
    <property type="match status" value="1"/>
</dbReference>
<dbReference type="PANTHER" id="PTHR43649">
    <property type="entry name" value="ARABINOSE-BINDING PROTEIN-RELATED"/>
    <property type="match status" value="1"/>
</dbReference>
<gene>
    <name evidence="5" type="ORF">JG540_09715</name>
</gene>
<dbReference type="InterPro" id="IPR050490">
    <property type="entry name" value="Bact_solute-bd_prot1"/>
</dbReference>
<reference evidence="5 6" key="1">
    <citation type="submission" date="2020-12" db="EMBL/GenBank/DDBJ databases">
        <authorList>
            <person name="Zhou J."/>
        </authorList>
    </citation>
    <scope>NUCLEOTIDE SEQUENCE [LARGE SCALE GENOMIC DNA]</scope>
    <source>
        <strain evidence="5 6">CCUG 61299</strain>
    </source>
</reference>
<evidence type="ECO:0000256" key="4">
    <source>
        <dbReference type="SAM" id="SignalP"/>
    </source>
</evidence>
<organism evidence="5 6">
    <name type="scientific">Actinomyces weissii</name>
    <dbReference type="NCBI Taxonomy" id="675090"/>
    <lineage>
        <taxon>Bacteria</taxon>
        <taxon>Bacillati</taxon>
        <taxon>Actinomycetota</taxon>
        <taxon>Actinomycetes</taxon>
        <taxon>Actinomycetales</taxon>
        <taxon>Actinomycetaceae</taxon>
        <taxon>Actinomyces</taxon>
    </lineage>
</organism>
<dbReference type="EMBL" id="CP066802">
    <property type="protein sequence ID" value="QQM67255.1"/>
    <property type="molecule type" value="Genomic_DNA"/>
</dbReference>